<dbReference type="Proteomes" id="UP000078546">
    <property type="component" value="Unassembled WGS sequence"/>
</dbReference>
<dbReference type="AlphaFoldDB" id="A0A1A8X970"/>
<accession>A0A1A8X970</accession>
<dbReference type="InterPro" id="IPR008780">
    <property type="entry name" value="Plasmodium_Vir"/>
</dbReference>
<evidence type="ECO:0000313" key="4">
    <source>
        <dbReference type="Proteomes" id="UP000078546"/>
    </source>
</evidence>
<keyword evidence="2" id="KW-1133">Transmembrane helix</keyword>
<feature type="transmembrane region" description="Helical" evidence="2">
    <location>
        <begin position="261"/>
        <end position="281"/>
    </location>
</feature>
<keyword evidence="2" id="KW-0472">Membrane</keyword>
<dbReference type="EMBL" id="FLQV01002738">
    <property type="protein sequence ID" value="SBT01792.1"/>
    <property type="molecule type" value="Genomic_DNA"/>
</dbReference>
<dbReference type="Pfam" id="PF05795">
    <property type="entry name" value="Plasmodium_Vir"/>
    <property type="match status" value="1"/>
</dbReference>
<gene>
    <name evidence="3" type="ORF">POVCU1_069540</name>
</gene>
<reference evidence="4" key="1">
    <citation type="submission" date="2016-05" db="EMBL/GenBank/DDBJ databases">
        <authorList>
            <person name="Naeem Raeece"/>
        </authorList>
    </citation>
    <scope>NUCLEOTIDE SEQUENCE [LARGE SCALE GENOMIC DNA]</scope>
</reference>
<organism evidence="3 4">
    <name type="scientific">Plasmodium ovale curtisi</name>
    <dbReference type="NCBI Taxonomy" id="864141"/>
    <lineage>
        <taxon>Eukaryota</taxon>
        <taxon>Sar</taxon>
        <taxon>Alveolata</taxon>
        <taxon>Apicomplexa</taxon>
        <taxon>Aconoidasida</taxon>
        <taxon>Haemosporida</taxon>
        <taxon>Plasmodiidae</taxon>
        <taxon>Plasmodium</taxon>
        <taxon>Plasmodium (Plasmodium)</taxon>
    </lineage>
</organism>
<sequence>MPEAKEEEYYVILSQLPGYVNTLNSNINNYFSRFNNEICKKFTKDNFNSNEIYINLCLGVFKFSQYLSQDTLPTADRSAWCKDLDYWLKNELKNIQDNECSNTCIYRKLKLIDPKNYYQINACENEIKDIKDSTFMNIEKLYTLYDNLNKYMNIFFTNDISLCDNAIECVNLYEHQITQCNPQSNNAICDALKKFKDDYNTQMKTDTKCIEVKKKLLYPETEEIAEEGRRYGEDNGLSDRQSSRENADTTDTVSSGSSTTFNIIIVVVVSLVVSKVLFILYKFEAFRSPINNPLQKMKNMWRNINERKNELPIFEQEPENTNFIERRYSIAYHSS</sequence>
<feature type="region of interest" description="Disordered" evidence="1">
    <location>
        <begin position="228"/>
        <end position="256"/>
    </location>
</feature>
<keyword evidence="2" id="KW-0812">Transmembrane</keyword>
<protein>
    <submittedName>
        <fullName evidence="3">PIR Superfamily Protein</fullName>
    </submittedName>
</protein>
<proteinExistence type="predicted"/>
<evidence type="ECO:0000256" key="2">
    <source>
        <dbReference type="SAM" id="Phobius"/>
    </source>
</evidence>
<evidence type="ECO:0000256" key="1">
    <source>
        <dbReference type="SAM" id="MobiDB-lite"/>
    </source>
</evidence>
<name>A0A1A8X970_PLAOA</name>
<evidence type="ECO:0000313" key="3">
    <source>
        <dbReference type="EMBL" id="SBT01792.1"/>
    </source>
</evidence>